<dbReference type="RefSeq" id="WP_345919595.1">
    <property type="nucleotide sequence ID" value="NZ_JBDIVE010000004.1"/>
</dbReference>
<comment type="caution">
    <text evidence="1">The sequence shown here is derived from an EMBL/GenBank/DDBJ whole genome shotgun (WGS) entry which is preliminary data.</text>
</comment>
<protein>
    <recommendedName>
        <fullName evidence="3">Glycosyltransferase</fullName>
    </recommendedName>
</protein>
<keyword evidence="2" id="KW-1185">Reference proteome</keyword>
<dbReference type="EMBL" id="JBDIVE010000004">
    <property type="protein sequence ID" value="MEN3068826.1"/>
    <property type="molecule type" value="Genomic_DNA"/>
</dbReference>
<evidence type="ECO:0000313" key="2">
    <source>
        <dbReference type="Proteomes" id="UP001410394"/>
    </source>
</evidence>
<gene>
    <name evidence="1" type="ORF">ABDB84_10070</name>
</gene>
<reference evidence="1 2" key="1">
    <citation type="journal article" date="2018" name="Int. J. Syst. Evol. Microbiol.">
        <title>Uliginosibacterium sediminicola sp. nov., isolated from freshwater sediment.</title>
        <authorList>
            <person name="Hwang W.M."/>
            <person name="Kim S.M."/>
            <person name="Kang K."/>
            <person name="Ahn T.Y."/>
        </authorList>
    </citation>
    <scope>NUCLEOTIDE SEQUENCE [LARGE SCALE GENOMIC DNA]</scope>
    <source>
        <strain evidence="1 2">M1-21</strain>
    </source>
</reference>
<sequence>MPSKTLLFCTSYIADQQAWQQRYKRWLEHYRQASPGHYLLCMIDDASPFVPPEKSLSRYMALDEIPLNVARPFMLSFPERLGRQALTVYPGWWRSFFSALRVAQHLGCDRIVHAESDFYVLSQKMFRELGKIEQGWWAGWCPRYNCAETALQVICADQFATMKLLSDTDHKRFENQFAEEILPFSGFLRQFDGDRYSEFRRKIPANADYAAQVLPEQAVWLK</sequence>
<name>A0ABU9YYG8_9RHOO</name>
<evidence type="ECO:0000313" key="1">
    <source>
        <dbReference type="EMBL" id="MEN3068826.1"/>
    </source>
</evidence>
<evidence type="ECO:0008006" key="3">
    <source>
        <dbReference type="Google" id="ProtNLM"/>
    </source>
</evidence>
<accession>A0ABU9YYG8</accession>
<organism evidence="1 2">
    <name type="scientific">Uliginosibacterium sediminicola</name>
    <dbReference type="NCBI Taxonomy" id="2024550"/>
    <lineage>
        <taxon>Bacteria</taxon>
        <taxon>Pseudomonadati</taxon>
        <taxon>Pseudomonadota</taxon>
        <taxon>Betaproteobacteria</taxon>
        <taxon>Rhodocyclales</taxon>
        <taxon>Zoogloeaceae</taxon>
        <taxon>Uliginosibacterium</taxon>
    </lineage>
</organism>
<proteinExistence type="predicted"/>
<dbReference type="Proteomes" id="UP001410394">
    <property type="component" value="Unassembled WGS sequence"/>
</dbReference>